<proteinExistence type="predicted"/>
<name>A0A2P2MZH6_RHIMU</name>
<accession>A0A2P2MZH6</accession>
<dbReference type="EMBL" id="GGEC01055120">
    <property type="protein sequence ID" value="MBX35604.1"/>
    <property type="molecule type" value="Transcribed_RNA"/>
</dbReference>
<organism evidence="1">
    <name type="scientific">Rhizophora mucronata</name>
    <name type="common">Asiatic mangrove</name>
    <dbReference type="NCBI Taxonomy" id="61149"/>
    <lineage>
        <taxon>Eukaryota</taxon>
        <taxon>Viridiplantae</taxon>
        <taxon>Streptophyta</taxon>
        <taxon>Embryophyta</taxon>
        <taxon>Tracheophyta</taxon>
        <taxon>Spermatophyta</taxon>
        <taxon>Magnoliopsida</taxon>
        <taxon>eudicotyledons</taxon>
        <taxon>Gunneridae</taxon>
        <taxon>Pentapetalae</taxon>
        <taxon>rosids</taxon>
        <taxon>fabids</taxon>
        <taxon>Malpighiales</taxon>
        <taxon>Rhizophoraceae</taxon>
        <taxon>Rhizophora</taxon>
    </lineage>
</organism>
<reference evidence="1" key="1">
    <citation type="submission" date="2018-02" db="EMBL/GenBank/DDBJ databases">
        <title>Rhizophora mucronata_Transcriptome.</title>
        <authorList>
            <person name="Meera S.P."/>
            <person name="Sreeshan A."/>
            <person name="Augustine A."/>
        </authorList>
    </citation>
    <scope>NUCLEOTIDE SEQUENCE</scope>
    <source>
        <tissue evidence="1">Leaf</tissue>
    </source>
</reference>
<protein>
    <submittedName>
        <fullName evidence="1">Uncharacterized protein</fullName>
    </submittedName>
</protein>
<sequence length="24" mass="2718">MRGRNSHLCPSKEISVIKNLNFSS</sequence>
<dbReference type="AlphaFoldDB" id="A0A2P2MZH6"/>
<evidence type="ECO:0000313" key="1">
    <source>
        <dbReference type="EMBL" id="MBX35604.1"/>
    </source>
</evidence>